<dbReference type="InterPro" id="IPR010559">
    <property type="entry name" value="Sig_transdc_His_kin_internal"/>
</dbReference>
<evidence type="ECO:0000259" key="2">
    <source>
        <dbReference type="Pfam" id="PF06580"/>
    </source>
</evidence>
<dbReference type="PANTHER" id="PTHR34220:SF7">
    <property type="entry name" value="SENSOR HISTIDINE KINASE YPDA"/>
    <property type="match status" value="1"/>
</dbReference>
<keyword evidence="3" id="KW-0418">Kinase</keyword>
<dbReference type="GO" id="GO:0004673">
    <property type="term" value="F:protein histidine kinase activity"/>
    <property type="evidence" value="ECO:0007669"/>
    <property type="project" value="UniProtKB-EC"/>
</dbReference>
<dbReference type="SUPFAM" id="SSF55874">
    <property type="entry name" value="ATPase domain of HSP90 chaperone/DNA topoisomerase II/histidine kinase"/>
    <property type="match status" value="1"/>
</dbReference>
<protein>
    <submittedName>
        <fullName evidence="3">Sensor histidine kinase</fullName>
        <ecNumber evidence="3">2.7.13.3</ecNumber>
    </submittedName>
</protein>
<dbReference type="RefSeq" id="WP_377579794.1">
    <property type="nucleotide sequence ID" value="NZ_JBHTKA010000004.1"/>
</dbReference>
<organism evidence="3 4">
    <name type="scientific">Ohtaekwangia kribbensis</name>
    <dbReference type="NCBI Taxonomy" id="688913"/>
    <lineage>
        <taxon>Bacteria</taxon>
        <taxon>Pseudomonadati</taxon>
        <taxon>Bacteroidota</taxon>
        <taxon>Cytophagia</taxon>
        <taxon>Cytophagales</taxon>
        <taxon>Fulvivirgaceae</taxon>
        <taxon>Ohtaekwangia</taxon>
    </lineage>
</organism>
<dbReference type="PANTHER" id="PTHR34220">
    <property type="entry name" value="SENSOR HISTIDINE KINASE YPDA"/>
    <property type="match status" value="1"/>
</dbReference>
<keyword evidence="1" id="KW-1133">Transmembrane helix</keyword>
<dbReference type="Pfam" id="PF06580">
    <property type="entry name" value="His_kinase"/>
    <property type="match status" value="1"/>
</dbReference>
<dbReference type="InterPro" id="IPR050640">
    <property type="entry name" value="Bact_2-comp_sensor_kinase"/>
</dbReference>
<feature type="transmembrane region" description="Helical" evidence="1">
    <location>
        <begin position="82"/>
        <end position="102"/>
    </location>
</feature>
<feature type="transmembrane region" description="Helical" evidence="1">
    <location>
        <begin position="51"/>
        <end position="70"/>
    </location>
</feature>
<proteinExistence type="predicted"/>
<dbReference type="InterPro" id="IPR036890">
    <property type="entry name" value="HATPase_C_sf"/>
</dbReference>
<dbReference type="Proteomes" id="UP001597112">
    <property type="component" value="Unassembled WGS sequence"/>
</dbReference>
<comment type="caution">
    <text evidence="3">The sequence shown here is derived from an EMBL/GenBank/DDBJ whole genome shotgun (WGS) entry which is preliminary data.</text>
</comment>
<dbReference type="EC" id="2.7.13.3" evidence="3"/>
<dbReference type="Gene3D" id="3.30.565.10">
    <property type="entry name" value="Histidine kinase-like ATPase, C-terminal domain"/>
    <property type="match status" value="1"/>
</dbReference>
<evidence type="ECO:0000313" key="3">
    <source>
        <dbReference type="EMBL" id="MFD1000384.1"/>
    </source>
</evidence>
<reference evidence="4" key="1">
    <citation type="journal article" date="2019" name="Int. J. Syst. Evol. Microbiol.">
        <title>The Global Catalogue of Microorganisms (GCM) 10K type strain sequencing project: providing services to taxonomists for standard genome sequencing and annotation.</title>
        <authorList>
            <consortium name="The Broad Institute Genomics Platform"/>
            <consortium name="The Broad Institute Genome Sequencing Center for Infectious Disease"/>
            <person name="Wu L."/>
            <person name="Ma J."/>
        </authorList>
    </citation>
    <scope>NUCLEOTIDE SEQUENCE [LARGE SCALE GENOMIC DNA]</scope>
    <source>
        <strain evidence="4">CCUG 58938</strain>
    </source>
</reference>
<accession>A0ABW3K2H0</accession>
<keyword evidence="4" id="KW-1185">Reference proteome</keyword>
<evidence type="ECO:0000256" key="1">
    <source>
        <dbReference type="SAM" id="Phobius"/>
    </source>
</evidence>
<feature type="domain" description="Signal transduction histidine kinase internal region" evidence="2">
    <location>
        <begin position="155"/>
        <end position="231"/>
    </location>
</feature>
<gene>
    <name evidence="3" type="ORF">ACFQ21_13760</name>
</gene>
<dbReference type="EMBL" id="JBHTKA010000004">
    <property type="protein sequence ID" value="MFD1000384.1"/>
    <property type="molecule type" value="Genomic_DNA"/>
</dbReference>
<feature type="transmembrane region" description="Helical" evidence="1">
    <location>
        <begin position="114"/>
        <end position="135"/>
    </location>
</feature>
<keyword evidence="1" id="KW-0472">Membrane</keyword>
<sequence length="342" mass="40122">MFQIRNYRHQRYLTVVLHLLVWAIIFNLPMLSTGNAPHTMKDYFRSWVPPVAFALVFYANYFYLIPRLLFNKRTWQFFVSNAILYAITIALLEEVKTIMIPIPGPHAPHVLEVVVRFIIAFSMATGVSVAIRITGEWFRSEDIRKDLEKEHLKSELVNLKNQLNPHFFFNTLNTIYGLIVQNQEVAQDAVHRLSKLMRYHLYDSNERYVPLRKEIEFMVHYIDLMKLRITSNVSVQYKFPDVTHDIMVAPLLFIPLIENSFKHGVHLNKPSEIVMTLEVIHQKQIVFYIRNTSFPKKENDQSGSGIGLENLKKRLSLLYPERYTFVAEENGAYFDCTLTIHV</sequence>
<keyword evidence="1" id="KW-0812">Transmembrane</keyword>
<name>A0ABW3K2H0_9BACT</name>
<feature type="transmembrane region" description="Helical" evidence="1">
    <location>
        <begin position="12"/>
        <end position="31"/>
    </location>
</feature>
<keyword evidence="3" id="KW-0808">Transferase</keyword>
<evidence type="ECO:0000313" key="4">
    <source>
        <dbReference type="Proteomes" id="UP001597112"/>
    </source>
</evidence>